<comment type="catalytic activity">
    <reaction evidence="11 14">
        <text>uroporphyrinogen III + 4 H(+) = coproporphyrinogen III + 4 CO2</text>
        <dbReference type="Rhea" id="RHEA:19865"/>
        <dbReference type="ChEBI" id="CHEBI:15378"/>
        <dbReference type="ChEBI" id="CHEBI:16526"/>
        <dbReference type="ChEBI" id="CHEBI:57308"/>
        <dbReference type="ChEBI" id="CHEBI:57309"/>
        <dbReference type="EC" id="4.1.1.37"/>
    </reaction>
</comment>
<evidence type="ECO:0000256" key="15">
    <source>
        <dbReference type="RuleBase" id="RU004169"/>
    </source>
</evidence>
<keyword evidence="8" id="KW-0350">Heme biosynthesis</keyword>
<comment type="catalytic activity">
    <reaction evidence="12">
        <text>uroporphyrinogen I + 4 H(+) = coproporphyrinogen I + 4 CO2</text>
        <dbReference type="Rhea" id="RHEA:31239"/>
        <dbReference type="ChEBI" id="CHEBI:15378"/>
        <dbReference type="ChEBI" id="CHEBI:16526"/>
        <dbReference type="ChEBI" id="CHEBI:62626"/>
        <dbReference type="ChEBI" id="CHEBI:62631"/>
    </reaction>
</comment>
<protein>
    <recommendedName>
        <fullName evidence="5 14">Uroporphyrinogen decarboxylase</fullName>
        <ecNumber evidence="4 14">4.1.1.37</ecNumber>
    </recommendedName>
</protein>
<comment type="function">
    <text evidence="13">Catalyzes the sequential decarboxylation of four acetate groups of uroporphyrinogen-III (octacarboxyporphyrin) to yield coproporphyrinogen-III (tetracarboxyporphyrin) with the formation of intermediate hepta-, hexa- and penta-carboxylate porphyrinogens in the heme biosynthesis pathway. Acts on a number of porphyrinogens, but only coproporphyrinogen III can ultimately be converted to heme.</text>
</comment>
<dbReference type="PROSITE" id="PS00907">
    <property type="entry name" value="UROD_2"/>
    <property type="match status" value="1"/>
</dbReference>
<feature type="non-terminal residue" evidence="18">
    <location>
        <position position="1"/>
    </location>
</feature>
<keyword evidence="9 14" id="KW-0456">Lyase</keyword>
<dbReference type="NCBIfam" id="TIGR01464">
    <property type="entry name" value="hemE"/>
    <property type="match status" value="1"/>
</dbReference>
<dbReference type="HAMAP" id="MF_00218">
    <property type="entry name" value="URO_D"/>
    <property type="match status" value="1"/>
</dbReference>
<dbReference type="InterPro" id="IPR006361">
    <property type="entry name" value="Uroporphyrinogen_deCO2ase_HemE"/>
</dbReference>
<dbReference type="Pfam" id="PF01208">
    <property type="entry name" value="URO-D"/>
    <property type="match status" value="1"/>
</dbReference>
<evidence type="ECO:0000256" key="10">
    <source>
        <dbReference type="ARBA" id="ARBA00023244"/>
    </source>
</evidence>
<keyword evidence="7 14" id="KW-0210">Decarboxylase</keyword>
<evidence type="ECO:0000256" key="4">
    <source>
        <dbReference type="ARBA" id="ARBA00012288"/>
    </source>
</evidence>
<dbReference type="EMBL" id="JAEPQZ010000005">
    <property type="protein sequence ID" value="KAG2181124.1"/>
    <property type="molecule type" value="Genomic_DNA"/>
</dbReference>
<dbReference type="GO" id="GO:0004853">
    <property type="term" value="F:uroporphyrinogen decarboxylase activity"/>
    <property type="evidence" value="ECO:0007669"/>
    <property type="project" value="UniProtKB-EC"/>
</dbReference>
<name>A0A8H7PV44_MORIS</name>
<dbReference type="Proteomes" id="UP000654370">
    <property type="component" value="Unassembled WGS sequence"/>
</dbReference>
<evidence type="ECO:0000256" key="6">
    <source>
        <dbReference type="ARBA" id="ARBA00022490"/>
    </source>
</evidence>
<dbReference type="InterPro" id="IPR038071">
    <property type="entry name" value="UROD/MetE-like_sf"/>
</dbReference>
<dbReference type="AlphaFoldDB" id="A0A8H7PV44"/>
<dbReference type="InterPro" id="IPR000257">
    <property type="entry name" value="Uroporphyrinogen_deCOase"/>
</dbReference>
<dbReference type="GO" id="GO:0005829">
    <property type="term" value="C:cytosol"/>
    <property type="evidence" value="ECO:0007669"/>
    <property type="project" value="TreeGrafter"/>
</dbReference>
<evidence type="ECO:0000256" key="7">
    <source>
        <dbReference type="ARBA" id="ARBA00022793"/>
    </source>
</evidence>
<dbReference type="PROSITE" id="PS00906">
    <property type="entry name" value="UROD_1"/>
    <property type="match status" value="1"/>
</dbReference>
<comment type="subcellular location">
    <subcellularLocation>
        <location evidence="1">Cytoplasm</location>
    </subcellularLocation>
</comment>
<feature type="domain" description="Uroporphyrinogen decarboxylase (URO-D)" evidence="17">
    <location>
        <begin position="161"/>
        <end position="177"/>
    </location>
</feature>
<comment type="caution">
    <text evidence="18">The sequence shown here is derived from an EMBL/GenBank/DDBJ whole genome shotgun (WGS) entry which is preliminary data.</text>
</comment>
<evidence type="ECO:0000256" key="9">
    <source>
        <dbReference type="ARBA" id="ARBA00023239"/>
    </source>
</evidence>
<evidence type="ECO:0000256" key="13">
    <source>
        <dbReference type="ARBA" id="ARBA00058098"/>
    </source>
</evidence>
<evidence type="ECO:0000256" key="11">
    <source>
        <dbReference type="ARBA" id="ARBA00048033"/>
    </source>
</evidence>
<proteinExistence type="inferred from homology"/>
<dbReference type="OrthoDB" id="339900at2759"/>
<dbReference type="UniPathway" id="UPA00251">
    <property type="reaction ID" value="UER00321"/>
</dbReference>
<gene>
    <name evidence="18" type="ORF">INT43_008706</name>
</gene>
<evidence type="ECO:0000313" key="19">
    <source>
        <dbReference type="Proteomes" id="UP000654370"/>
    </source>
</evidence>
<evidence type="ECO:0000256" key="12">
    <source>
        <dbReference type="ARBA" id="ARBA00052550"/>
    </source>
</evidence>
<evidence type="ECO:0000256" key="14">
    <source>
        <dbReference type="RuleBase" id="RU000554"/>
    </source>
</evidence>
<evidence type="ECO:0000259" key="16">
    <source>
        <dbReference type="PROSITE" id="PS00906"/>
    </source>
</evidence>
<evidence type="ECO:0000313" key="18">
    <source>
        <dbReference type="EMBL" id="KAG2181124.1"/>
    </source>
</evidence>
<evidence type="ECO:0000256" key="2">
    <source>
        <dbReference type="ARBA" id="ARBA00004804"/>
    </source>
</evidence>
<keyword evidence="10 14" id="KW-0627">Porphyrin biosynthesis</keyword>
<comment type="pathway">
    <text evidence="2 14">Porphyrin-containing compound metabolism; protoporphyrin-IX biosynthesis; coproporphyrinogen-III from 5-aminolevulinate: step 4/4.</text>
</comment>
<reference evidence="18" key="1">
    <citation type="submission" date="2020-12" db="EMBL/GenBank/DDBJ databases">
        <title>Metabolic potential, ecology and presence of endohyphal bacteria is reflected in genomic diversity of Mucoromycotina.</title>
        <authorList>
            <person name="Muszewska A."/>
            <person name="Okrasinska A."/>
            <person name="Steczkiewicz K."/>
            <person name="Drgas O."/>
            <person name="Orlowska M."/>
            <person name="Perlinska-Lenart U."/>
            <person name="Aleksandrzak-Piekarczyk T."/>
            <person name="Szatraj K."/>
            <person name="Zielenkiewicz U."/>
            <person name="Pilsyk S."/>
            <person name="Malc E."/>
            <person name="Mieczkowski P."/>
            <person name="Kruszewska J.S."/>
            <person name="Biernat P."/>
            <person name="Pawlowska J."/>
        </authorList>
    </citation>
    <scope>NUCLEOTIDE SEQUENCE</scope>
    <source>
        <strain evidence="18">WA0000067209</strain>
    </source>
</reference>
<dbReference type="EC" id="4.1.1.37" evidence="4 14"/>
<dbReference type="SUPFAM" id="SSF51726">
    <property type="entry name" value="UROD/MetE-like"/>
    <property type="match status" value="1"/>
</dbReference>
<dbReference type="CDD" id="cd00717">
    <property type="entry name" value="URO-D"/>
    <property type="match status" value="1"/>
</dbReference>
<feature type="domain" description="Uroporphyrinogen decarboxylase (URO-D)" evidence="16">
    <location>
        <begin position="39"/>
        <end position="48"/>
    </location>
</feature>
<organism evidence="18 19">
    <name type="scientific">Mortierella isabellina</name>
    <name type="common">Filamentous fungus</name>
    <name type="synonym">Umbelopsis isabellina</name>
    <dbReference type="NCBI Taxonomy" id="91625"/>
    <lineage>
        <taxon>Eukaryota</taxon>
        <taxon>Fungi</taxon>
        <taxon>Fungi incertae sedis</taxon>
        <taxon>Mucoromycota</taxon>
        <taxon>Mucoromycotina</taxon>
        <taxon>Umbelopsidomycetes</taxon>
        <taxon>Umbelopsidales</taxon>
        <taxon>Umbelopsidaceae</taxon>
        <taxon>Umbelopsis</taxon>
    </lineage>
</organism>
<comment type="similarity">
    <text evidence="3 15">Belongs to the uroporphyrinogen decarboxylase family.</text>
</comment>
<evidence type="ECO:0000256" key="8">
    <source>
        <dbReference type="ARBA" id="ARBA00023133"/>
    </source>
</evidence>
<accession>A0A8H7PV44</accession>
<dbReference type="FunFam" id="3.20.20.210:FF:000004">
    <property type="entry name" value="Uroporphyrinogen decarboxylase"/>
    <property type="match status" value="1"/>
</dbReference>
<evidence type="ECO:0000256" key="3">
    <source>
        <dbReference type="ARBA" id="ARBA00009935"/>
    </source>
</evidence>
<evidence type="ECO:0000256" key="1">
    <source>
        <dbReference type="ARBA" id="ARBA00004496"/>
    </source>
</evidence>
<dbReference type="PANTHER" id="PTHR21091:SF169">
    <property type="entry name" value="UROPORPHYRINOGEN DECARBOXYLASE"/>
    <property type="match status" value="1"/>
</dbReference>
<evidence type="ECO:0000256" key="5">
    <source>
        <dbReference type="ARBA" id="ARBA00014308"/>
    </source>
</evidence>
<dbReference type="GO" id="GO:0006782">
    <property type="term" value="P:protoporphyrinogen IX biosynthetic process"/>
    <property type="evidence" value="ECO:0007669"/>
    <property type="project" value="UniProtKB-UniPathway"/>
</dbReference>
<sequence>AKKHCHSHSTFYNMAHQFPPLKNDLLLRAARGEQVERTPIWIMRQAGRYLPEFHDIRKHHGFFEVCRTPELACALTLQPIDRYGSLLDASIIFSDILVIPQALGLEVKMVEGRGPVFTEPLETPDDMSRLKEKIDVNQELGYVYEAITLTRMKLDGRVPLLGFVGAPWTLMAYMIEGGGSKTLHKAKSWLWKYPEQSHRLLQRITDVSVAFLVGQVKAGAQMLQVFDSWGGELGPEDFKQHSLPYIAQIASRVKEQLDILGLDIVPMTIFAKGSWYALEDLSSIGYDVVSLDWTIDPQYARKVTKDRVVLQGNMDPTSLYAPDDAIREIATRMVKGFGKDAKYIANLGHGILPTVNPDSLKVYLETVQKVSEEIRK</sequence>
<evidence type="ECO:0000259" key="17">
    <source>
        <dbReference type="PROSITE" id="PS00907"/>
    </source>
</evidence>
<keyword evidence="6" id="KW-0963">Cytoplasm</keyword>
<keyword evidence="19" id="KW-1185">Reference proteome</keyword>
<dbReference type="PANTHER" id="PTHR21091">
    <property type="entry name" value="METHYLTETRAHYDROFOLATE:HOMOCYSTEINE METHYLTRANSFERASE RELATED"/>
    <property type="match status" value="1"/>
</dbReference>
<dbReference type="Gene3D" id="3.20.20.210">
    <property type="match status" value="1"/>
</dbReference>